<gene>
    <name evidence="1" type="ORF">E2562_025277</name>
</gene>
<evidence type="ECO:0000313" key="2">
    <source>
        <dbReference type="Proteomes" id="UP000479710"/>
    </source>
</evidence>
<dbReference type="EMBL" id="SPHZ02000012">
    <property type="protein sequence ID" value="KAF0889509.1"/>
    <property type="molecule type" value="Genomic_DNA"/>
</dbReference>
<sequence length="78" mass="8759">MSAKSLYSMDAKLHFLKAKYETFAMLPDESVNDMYGRLNVIVNEIKGLGGSYTNLEIAQKMLRALPAKYETLATLLIN</sequence>
<keyword evidence="2" id="KW-1185">Reference proteome</keyword>
<proteinExistence type="predicted"/>
<accession>A0A6G1BNF9</accession>
<dbReference type="Proteomes" id="UP000479710">
    <property type="component" value="Unassembled WGS sequence"/>
</dbReference>
<comment type="caution">
    <text evidence="1">The sequence shown here is derived from an EMBL/GenBank/DDBJ whole genome shotgun (WGS) entry which is preliminary data.</text>
</comment>
<evidence type="ECO:0000313" key="1">
    <source>
        <dbReference type="EMBL" id="KAF0889509.1"/>
    </source>
</evidence>
<organism evidence="1 2">
    <name type="scientific">Oryza meyeriana var. granulata</name>
    <dbReference type="NCBI Taxonomy" id="110450"/>
    <lineage>
        <taxon>Eukaryota</taxon>
        <taxon>Viridiplantae</taxon>
        <taxon>Streptophyta</taxon>
        <taxon>Embryophyta</taxon>
        <taxon>Tracheophyta</taxon>
        <taxon>Spermatophyta</taxon>
        <taxon>Magnoliopsida</taxon>
        <taxon>Liliopsida</taxon>
        <taxon>Poales</taxon>
        <taxon>Poaceae</taxon>
        <taxon>BOP clade</taxon>
        <taxon>Oryzoideae</taxon>
        <taxon>Oryzeae</taxon>
        <taxon>Oryzinae</taxon>
        <taxon>Oryza</taxon>
        <taxon>Oryza meyeriana</taxon>
    </lineage>
</organism>
<dbReference type="Pfam" id="PF14223">
    <property type="entry name" value="Retrotran_gag_2"/>
    <property type="match status" value="1"/>
</dbReference>
<protein>
    <submittedName>
        <fullName evidence="1">Uncharacterized protein</fullName>
    </submittedName>
</protein>
<dbReference type="OrthoDB" id="785014at2759"/>
<reference evidence="1 2" key="1">
    <citation type="submission" date="2019-11" db="EMBL/GenBank/DDBJ databases">
        <title>Whole genome sequence of Oryza granulata.</title>
        <authorList>
            <person name="Li W."/>
        </authorList>
    </citation>
    <scope>NUCLEOTIDE SEQUENCE [LARGE SCALE GENOMIC DNA]</scope>
    <source>
        <strain evidence="2">cv. Menghai</strain>
        <tissue evidence="1">Leaf</tissue>
    </source>
</reference>
<name>A0A6G1BNF9_9ORYZ</name>
<dbReference type="AlphaFoldDB" id="A0A6G1BNF9"/>